<feature type="region of interest" description="Disordered" evidence="1">
    <location>
        <begin position="1"/>
        <end position="61"/>
    </location>
</feature>
<gene>
    <name evidence="2" type="ORF">EIG94_17315</name>
</gene>
<protein>
    <submittedName>
        <fullName evidence="2">Coagulase</fullName>
    </submittedName>
</protein>
<organism evidence="2 3">
    <name type="scientific">Staphylococcus aureus</name>
    <dbReference type="NCBI Taxonomy" id="1280"/>
    <lineage>
        <taxon>Bacteria</taxon>
        <taxon>Bacillati</taxon>
        <taxon>Bacillota</taxon>
        <taxon>Bacilli</taxon>
        <taxon>Bacillales</taxon>
        <taxon>Staphylococcaceae</taxon>
        <taxon>Staphylococcus</taxon>
    </lineage>
</organism>
<name>A0AB74DY94_STAAU</name>
<feature type="non-terminal residue" evidence="2">
    <location>
        <position position="75"/>
    </location>
</feature>
<feature type="non-terminal residue" evidence="2">
    <location>
        <position position="1"/>
    </location>
</feature>
<evidence type="ECO:0000313" key="2">
    <source>
        <dbReference type="EMBL" id="RZH87773.1"/>
    </source>
</evidence>
<dbReference type="EMBL" id="RQTC01000770">
    <property type="protein sequence ID" value="RZH87773.1"/>
    <property type="molecule type" value="Genomic_DNA"/>
</dbReference>
<accession>A0AB74DY94</accession>
<feature type="compositionally biased region" description="Basic and acidic residues" evidence="1">
    <location>
        <begin position="13"/>
        <end position="23"/>
    </location>
</feature>
<proteinExistence type="predicted"/>
<dbReference type="Proteomes" id="UP000293434">
    <property type="component" value="Unassembled WGS sequence"/>
</dbReference>
<reference evidence="2 3" key="1">
    <citation type="submission" date="2018-11" db="EMBL/GenBank/DDBJ databases">
        <title>Genomic profiling of Staphylococcus species from a Poultry farm system in KwaZulu-Natal, South Africa.</title>
        <authorList>
            <person name="Amoako D.G."/>
            <person name="Somboro A.M."/>
            <person name="Abia A.L.K."/>
            <person name="Bester L.A."/>
            <person name="Essack S.Y."/>
        </authorList>
    </citation>
    <scope>NUCLEOTIDE SEQUENCE [LARGE SCALE GENOMIC DNA]</scope>
    <source>
        <strain evidence="2 3">SA9</strain>
    </source>
</reference>
<dbReference type="AlphaFoldDB" id="A0AB74DY94"/>
<sequence length="75" mass="8306">DKENRETVANADETWKKRTDKNYGESGTKAPVVKEGQKIEGPQVPKDRNQQEAKITVGTTEEAPIPIAHPLVKIP</sequence>
<evidence type="ECO:0000256" key="1">
    <source>
        <dbReference type="SAM" id="MobiDB-lite"/>
    </source>
</evidence>
<comment type="caution">
    <text evidence="2">The sequence shown here is derived from an EMBL/GenBank/DDBJ whole genome shotgun (WGS) entry which is preliminary data.</text>
</comment>
<evidence type="ECO:0000313" key="3">
    <source>
        <dbReference type="Proteomes" id="UP000293434"/>
    </source>
</evidence>